<dbReference type="PANTHER" id="PTHR42695">
    <property type="entry name" value="GLUTAMINE AMIDOTRANSFERASE YLR126C-RELATED"/>
    <property type="match status" value="1"/>
</dbReference>
<evidence type="ECO:0000259" key="1">
    <source>
        <dbReference type="Pfam" id="PF00117"/>
    </source>
</evidence>
<gene>
    <name evidence="2" type="primary">guaA</name>
    <name evidence="2" type="ORF">CPE01_04260</name>
</gene>
<keyword evidence="3" id="KW-1185">Reference proteome</keyword>
<dbReference type="SUPFAM" id="SSF52317">
    <property type="entry name" value="Class I glutamine amidotransferase-like"/>
    <property type="match status" value="1"/>
</dbReference>
<dbReference type="Proteomes" id="UP000321386">
    <property type="component" value="Unassembled WGS sequence"/>
</dbReference>
<dbReference type="GO" id="GO:0005829">
    <property type="term" value="C:cytosol"/>
    <property type="evidence" value="ECO:0007669"/>
    <property type="project" value="TreeGrafter"/>
</dbReference>
<dbReference type="PROSITE" id="PS51273">
    <property type="entry name" value="GATASE_TYPE_1"/>
    <property type="match status" value="1"/>
</dbReference>
<dbReference type="InterPro" id="IPR017926">
    <property type="entry name" value="GATASE"/>
</dbReference>
<accession>A0A510UPU8</accession>
<dbReference type="EMBL" id="BJUA01000002">
    <property type="protein sequence ID" value="GEK16693.1"/>
    <property type="molecule type" value="Genomic_DNA"/>
</dbReference>
<feature type="domain" description="Glutamine amidotransferase" evidence="1">
    <location>
        <begin position="45"/>
        <end position="179"/>
    </location>
</feature>
<dbReference type="Gene3D" id="3.40.50.880">
    <property type="match status" value="1"/>
</dbReference>
<evidence type="ECO:0000313" key="3">
    <source>
        <dbReference type="Proteomes" id="UP000321386"/>
    </source>
</evidence>
<dbReference type="Pfam" id="PF00117">
    <property type="entry name" value="GATase"/>
    <property type="match status" value="1"/>
</dbReference>
<comment type="caution">
    <text evidence="2">The sequence shown here is derived from an EMBL/GenBank/DDBJ whole genome shotgun (WGS) entry which is preliminary data.</text>
</comment>
<organism evidence="2 3">
    <name type="scientific">Cellulomonas persica</name>
    <dbReference type="NCBI Taxonomy" id="76861"/>
    <lineage>
        <taxon>Bacteria</taxon>
        <taxon>Bacillati</taxon>
        <taxon>Actinomycetota</taxon>
        <taxon>Actinomycetes</taxon>
        <taxon>Micrococcales</taxon>
        <taxon>Cellulomonadaceae</taxon>
        <taxon>Cellulomonas</taxon>
    </lineage>
</organism>
<dbReference type="InterPro" id="IPR029062">
    <property type="entry name" value="Class_I_gatase-like"/>
</dbReference>
<evidence type="ECO:0000313" key="2">
    <source>
        <dbReference type="EMBL" id="GEK16693.1"/>
    </source>
</evidence>
<reference evidence="2 3" key="1">
    <citation type="submission" date="2019-07" db="EMBL/GenBank/DDBJ databases">
        <title>Whole genome shotgun sequence of Cellulomonas persica NBRC 101101.</title>
        <authorList>
            <person name="Hosoyama A."/>
            <person name="Uohara A."/>
            <person name="Ohji S."/>
            <person name="Ichikawa N."/>
        </authorList>
    </citation>
    <scope>NUCLEOTIDE SEQUENCE [LARGE SCALE GENOMIC DNA]</scope>
    <source>
        <strain evidence="2 3">NBRC 101101</strain>
    </source>
</reference>
<sequence length="233" mass="24272">MTGVRPVLVLTHVPYEGPGLIAPGLDAPVRVRTVCGTADPVLPSLDELSGVVVMGGPMDADDDRGYPGLAAERALLVAAVDADVPVLGVCLGAQLLGMALGAHLHRRHGTEIGFAPVDVVADDLVLGPLGSRPTVLHWHSDAIDLPPGATLLASTPTTPVQAFRAGSALGVQFHIEVEPALLDLWLGTSTMTADLTDDEIATIRDDGARHLPTLVPAAHKLVQTFAERVRTRG</sequence>
<dbReference type="RefSeq" id="WP_246783676.1">
    <property type="nucleotide sequence ID" value="NZ_BJUA01000002.1"/>
</dbReference>
<dbReference type="InterPro" id="IPR044992">
    <property type="entry name" value="ChyE-like"/>
</dbReference>
<name>A0A510UPU8_9CELL</name>
<dbReference type="AlphaFoldDB" id="A0A510UPU8"/>
<protein>
    <submittedName>
        <fullName evidence="2">GMP synthase</fullName>
    </submittedName>
</protein>
<dbReference type="PANTHER" id="PTHR42695:SF5">
    <property type="entry name" value="GLUTAMINE AMIDOTRANSFERASE YLR126C-RELATED"/>
    <property type="match status" value="1"/>
</dbReference>
<proteinExistence type="predicted"/>
<dbReference type="CDD" id="cd01741">
    <property type="entry name" value="GATase1_1"/>
    <property type="match status" value="1"/>
</dbReference>